<evidence type="ECO:0000256" key="4">
    <source>
        <dbReference type="ARBA" id="ARBA00022840"/>
    </source>
</evidence>
<dbReference type="EMBL" id="JAUSTY010000005">
    <property type="protein sequence ID" value="MDQ0165552.1"/>
    <property type="molecule type" value="Genomic_DNA"/>
</dbReference>
<dbReference type="PROSITE" id="PS50893">
    <property type="entry name" value="ABC_TRANSPORTER_2"/>
    <property type="match status" value="1"/>
</dbReference>
<comment type="subcellular location">
    <subcellularLocation>
        <location evidence="1">Cell membrane</location>
        <topology evidence="1">Multi-pass membrane protein</topology>
    </subcellularLocation>
</comment>
<feature type="domain" description="ABC transmembrane type-1" evidence="9">
    <location>
        <begin position="19"/>
        <end position="303"/>
    </location>
</feature>
<dbReference type="SUPFAM" id="SSF90123">
    <property type="entry name" value="ABC transporter transmembrane region"/>
    <property type="match status" value="1"/>
</dbReference>
<protein>
    <submittedName>
        <fullName evidence="10">ATP-binding cassette subfamily B protein</fullName>
    </submittedName>
</protein>
<evidence type="ECO:0000256" key="7">
    <source>
        <dbReference type="SAM" id="Phobius"/>
    </source>
</evidence>
<evidence type="ECO:0000256" key="6">
    <source>
        <dbReference type="ARBA" id="ARBA00023136"/>
    </source>
</evidence>
<dbReference type="InterPro" id="IPR011527">
    <property type="entry name" value="ABC1_TM_dom"/>
</dbReference>
<evidence type="ECO:0000256" key="3">
    <source>
        <dbReference type="ARBA" id="ARBA00022741"/>
    </source>
</evidence>
<dbReference type="Pfam" id="PF00664">
    <property type="entry name" value="ABC_membrane"/>
    <property type="match status" value="1"/>
</dbReference>
<keyword evidence="5 7" id="KW-1133">Transmembrane helix</keyword>
<accession>A0ABT9VX37</accession>
<keyword evidence="3" id="KW-0547">Nucleotide-binding</keyword>
<dbReference type="RefSeq" id="WP_307392784.1">
    <property type="nucleotide sequence ID" value="NZ_BAAADK010000011.1"/>
</dbReference>
<dbReference type="InterPro" id="IPR017871">
    <property type="entry name" value="ABC_transporter-like_CS"/>
</dbReference>
<dbReference type="SMART" id="SM00382">
    <property type="entry name" value="AAA"/>
    <property type="match status" value="1"/>
</dbReference>
<feature type="domain" description="ABC transporter" evidence="8">
    <location>
        <begin position="338"/>
        <end position="571"/>
    </location>
</feature>
<feature type="transmembrane region" description="Helical" evidence="7">
    <location>
        <begin position="55"/>
        <end position="77"/>
    </location>
</feature>
<keyword evidence="2 7" id="KW-0812">Transmembrane</keyword>
<evidence type="ECO:0000256" key="1">
    <source>
        <dbReference type="ARBA" id="ARBA00004651"/>
    </source>
</evidence>
<dbReference type="Proteomes" id="UP001235840">
    <property type="component" value="Unassembled WGS sequence"/>
</dbReference>
<dbReference type="Gene3D" id="1.20.1560.10">
    <property type="entry name" value="ABC transporter type 1, transmembrane domain"/>
    <property type="match status" value="1"/>
</dbReference>
<dbReference type="PROSITE" id="PS50929">
    <property type="entry name" value="ABC_TM1F"/>
    <property type="match status" value="1"/>
</dbReference>
<dbReference type="SUPFAM" id="SSF52540">
    <property type="entry name" value="P-loop containing nucleoside triphosphate hydrolases"/>
    <property type="match status" value="1"/>
</dbReference>
<dbReference type="Pfam" id="PF00005">
    <property type="entry name" value="ABC_tran"/>
    <property type="match status" value="1"/>
</dbReference>
<evidence type="ECO:0000259" key="8">
    <source>
        <dbReference type="PROSITE" id="PS50893"/>
    </source>
</evidence>
<organism evidence="10 11">
    <name type="scientific">Caldalkalibacillus horti</name>
    <dbReference type="NCBI Taxonomy" id="77523"/>
    <lineage>
        <taxon>Bacteria</taxon>
        <taxon>Bacillati</taxon>
        <taxon>Bacillota</taxon>
        <taxon>Bacilli</taxon>
        <taxon>Bacillales</taxon>
        <taxon>Bacillaceae</taxon>
        <taxon>Caldalkalibacillus</taxon>
    </lineage>
</organism>
<keyword evidence="11" id="KW-1185">Reference proteome</keyword>
<dbReference type="PROSITE" id="PS00211">
    <property type="entry name" value="ABC_TRANSPORTER_1"/>
    <property type="match status" value="1"/>
</dbReference>
<dbReference type="PANTHER" id="PTHR43394:SF1">
    <property type="entry name" value="ATP-BINDING CASSETTE SUB-FAMILY B MEMBER 10, MITOCHONDRIAL"/>
    <property type="match status" value="1"/>
</dbReference>
<sequence>MNVFKDLFWFFKQEKKYYLTGIVMLFLVSLLTLIPPYVVGVIVDRILEGSLSRSVLIQWLIFLLVVGILTYILRYVWRIMIFGPSIRLGKQLRNQLYVHFNKMSPQFYQKRRVGDLMAHSTNDVQAVEATAGEGVLTLVDSLTMGGMVVIMMALAINFPLTLIVLLPMPLMAWATGYYGKLLHERFFHAQSAFSDLNDKVQENVSGVRVIKAFGQEADEKESFRKQSADVVQKNVAVAKVDSLFDPTISFIVGLSYILAISFGSWFVVRETITLGELVTFTMYLGMLIWPMLAFGFLFNIVERGRASYDRIRSLLSVKEDITDKENAIVTTPSGNLAYSIQSYSFPESDQAVLRDIQFRLEQGETLGIVGKTGSGKTTLLRLLLREFDCKDGDMTIGGTSIYDFKRSALRSAIGYVPQEHFLFSATLAENIAFGKAEATMAEIKRAAQIACIDEDIERFPEGYNTVVGERGVTLSGGQKQRISIARAILLNPEILILDDSLSAVDAKTEETIVNELRANRANKTTIISAHRLSAIEHADLIIVLEDGRIAERGTHEELLEADQWYAMMYRHQQLESLVAQGGGTA</sequence>
<keyword evidence="6 7" id="KW-0472">Membrane</keyword>
<dbReference type="InterPro" id="IPR003439">
    <property type="entry name" value="ABC_transporter-like_ATP-bd"/>
</dbReference>
<dbReference type="InterPro" id="IPR036640">
    <property type="entry name" value="ABC1_TM_sf"/>
</dbReference>
<reference evidence="10 11" key="1">
    <citation type="submission" date="2023-07" db="EMBL/GenBank/DDBJ databases">
        <title>Genomic Encyclopedia of Type Strains, Phase IV (KMG-IV): sequencing the most valuable type-strain genomes for metagenomic binning, comparative biology and taxonomic classification.</title>
        <authorList>
            <person name="Goeker M."/>
        </authorList>
    </citation>
    <scope>NUCLEOTIDE SEQUENCE [LARGE SCALE GENOMIC DNA]</scope>
    <source>
        <strain evidence="10 11">DSM 12751</strain>
    </source>
</reference>
<feature type="transmembrane region" description="Helical" evidence="7">
    <location>
        <begin position="144"/>
        <end position="166"/>
    </location>
</feature>
<feature type="transmembrane region" description="Helical" evidence="7">
    <location>
        <begin position="280"/>
        <end position="301"/>
    </location>
</feature>
<evidence type="ECO:0000256" key="5">
    <source>
        <dbReference type="ARBA" id="ARBA00022989"/>
    </source>
</evidence>
<feature type="transmembrane region" description="Helical" evidence="7">
    <location>
        <begin position="17"/>
        <end position="43"/>
    </location>
</feature>
<dbReference type="InterPro" id="IPR003593">
    <property type="entry name" value="AAA+_ATPase"/>
</dbReference>
<gene>
    <name evidence="10" type="ORF">J2S11_001453</name>
</gene>
<name>A0ABT9VX37_9BACI</name>
<dbReference type="CDD" id="cd18541">
    <property type="entry name" value="ABC_6TM_TmrB_like"/>
    <property type="match status" value="1"/>
</dbReference>
<dbReference type="InterPro" id="IPR039421">
    <property type="entry name" value="Type_1_exporter"/>
</dbReference>
<keyword evidence="4 10" id="KW-0067">ATP-binding</keyword>
<proteinExistence type="predicted"/>
<dbReference type="PANTHER" id="PTHR43394">
    <property type="entry name" value="ATP-DEPENDENT PERMEASE MDL1, MITOCHONDRIAL"/>
    <property type="match status" value="1"/>
</dbReference>
<evidence type="ECO:0000259" key="9">
    <source>
        <dbReference type="PROSITE" id="PS50929"/>
    </source>
</evidence>
<evidence type="ECO:0000313" key="10">
    <source>
        <dbReference type="EMBL" id="MDQ0165552.1"/>
    </source>
</evidence>
<evidence type="ECO:0000256" key="2">
    <source>
        <dbReference type="ARBA" id="ARBA00022692"/>
    </source>
</evidence>
<evidence type="ECO:0000313" key="11">
    <source>
        <dbReference type="Proteomes" id="UP001235840"/>
    </source>
</evidence>
<feature type="transmembrane region" description="Helical" evidence="7">
    <location>
        <begin position="248"/>
        <end position="268"/>
    </location>
</feature>
<comment type="caution">
    <text evidence="10">The sequence shown here is derived from an EMBL/GenBank/DDBJ whole genome shotgun (WGS) entry which is preliminary data.</text>
</comment>
<dbReference type="Gene3D" id="3.40.50.300">
    <property type="entry name" value="P-loop containing nucleotide triphosphate hydrolases"/>
    <property type="match status" value="1"/>
</dbReference>
<dbReference type="InterPro" id="IPR027417">
    <property type="entry name" value="P-loop_NTPase"/>
</dbReference>
<dbReference type="GO" id="GO:0005524">
    <property type="term" value="F:ATP binding"/>
    <property type="evidence" value="ECO:0007669"/>
    <property type="project" value="UniProtKB-KW"/>
</dbReference>